<proteinExistence type="predicted"/>
<protein>
    <submittedName>
        <fullName evidence="1">Uncharacterized protein</fullName>
    </submittedName>
</protein>
<gene>
    <name evidence="1" type="ORF">CPBF424_05980</name>
</gene>
<organism evidence="1 2">
    <name type="scientific">Xanthomonas euroxanthea</name>
    <dbReference type="NCBI Taxonomy" id="2259622"/>
    <lineage>
        <taxon>Bacteria</taxon>
        <taxon>Pseudomonadati</taxon>
        <taxon>Pseudomonadota</taxon>
        <taxon>Gammaproteobacteria</taxon>
        <taxon>Lysobacterales</taxon>
        <taxon>Lysobacteraceae</taxon>
        <taxon>Xanthomonas</taxon>
    </lineage>
</organism>
<accession>A0AA46C5Q1</accession>
<reference evidence="1 2" key="1">
    <citation type="submission" date="2018-06" db="EMBL/GenBank/DDBJ databases">
        <authorList>
            <person name="Pothier F. J."/>
        </authorList>
    </citation>
    <scope>NUCLEOTIDE SEQUENCE [LARGE SCALE GENOMIC DNA]</scope>
    <source>
        <strain evidence="1 2">CPBF 424</strain>
    </source>
</reference>
<dbReference type="Proteomes" id="UP000254168">
    <property type="component" value="Unassembled WGS sequence"/>
</dbReference>
<evidence type="ECO:0000313" key="1">
    <source>
        <dbReference type="EMBL" id="SUZ26837.1"/>
    </source>
</evidence>
<dbReference type="EMBL" id="UIHB01000001">
    <property type="protein sequence ID" value="SUZ26837.1"/>
    <property type="molecule type" value="Genomic_DNA"/>
</dbReference>
<sequence length="42" mass="4822">MPRQPRLKLPGIPMHAMQRYVNFIWVMTNMQSASTSCKSARG</sequence>
<name>A0AA46C5Q1_9XANT</name>
<keyword evidence="2" id="KW-1185">Reference proteome</keyword>
<dbReference type="AlphaFoldDB" id="A0AA46C5Q1"/>
<evidence type="ECO:0000313" key="2">
    <source>
        <dbReference type="Proteomes" id="UP000254168"/>
    </source>
</evidence>
<comment type="caution">
    <text evidence="1">The sequence shown here is derived from an EMBL/GenBank/DDBJ whole genome shotgun (WGS) entry which is preliminary data.</text>
</comment>